<reference evidence="1" key="1">
    <citation type="submission" date="2023-07" db="EMBL/GenBank/DDBJ databases">
        <title>Chromosome-level genome assembly of Artemia franciscana.</title>
        <authorList>
            <person name="Jo E."/>
        </authorList>
    </citation>
    <scope>NUCLEOTIDE SEQUENCE</scope>
    <source>
        <tissue evidence="1">Whole body</tissue>
    </source>
</reference>
<proteinExistence type="predicted"/>
<name>A0AA88IRF8_ARTSF</name>
<dbReference type="Proteomes" id="UP001187531">
    <property type="component" value="Unassembled WGS sequence"/>
</dbReference>
<keyword evidence="2" id="KW-1185">Reference proteome</keyword>
<evidence type="ECO:0000313" key="2">
    <source>
        <dbReference type="Proteomes" id="UP001187531"/>
    </source>
</evidence>
<evidence type="ECO:0000313" key="1">
    <source>
        <dbReference type="EMBL" id="KAK2726352.1"/>
    </source>
</evidence>
<feature type="non-terminal residue" evidence="1">
    <location>
        <position position="1"/>
    </location>
</feature>
<accession>A0AA88IRF8</accession>
<dbReference type="EMBL" id="JAVRJZ010000002">
    <property type="protein sequence ID" value="KAK2726352.1"/>
    <property type="molecule type" value="Genomic_DNA"/>
</dbReference>
<organism evidence="1 2">
    <name type="scientific">Artemia franciscana</name>
    <name type="common">Brine shrimp</name>
    <name type="synonym">Artemia sanfranciscana</name>
    <dbReference type="NCBI Taxonomy" id="6661"/>
    <lineage>
        <taxon>Eukaryota</taxon>
        <taxon>Metazoa</taxon>
        <taxon>Ecdysozoa</taxon>
        <taxon>Arthropoda</taxon>
        <taxon>Crustacea</taxon>
        <taxon>Branchiopoda</taxon>
        <taxon>Anostraca</taxon>
        <taxon>Artemiidae</taxon>
        <taxon>Artemia</taxon>
    </lineage>
</organism>
<sequence length="87" mass="10128">FSVKNNKKNEIRGKHSLKATECHTITFSVSENPYRRSFKLLSTKMWNFVFLPEDLSRRLMSCQSVLEPANPGSKNLDANRLWHCSKK</sequence>
<protein>
    <submittedName>
        <fullName evidence="1">Uncharacterized protein</fullName>
    </submittedName>
</protein>
<comment type="caution">
    <text evidence="1">The sequence shown here is derived from an EMBL/GenBank/DDBJ whole genome shotgun (WGS) entry which is preliminary data.</text>
</comment>
<dbReference type="AlphaFoldDB" id="A0AA88IRF8"/>
<gene>
    <name evidence="1" type="ORF">QYM36_000705</name>
</gene>
<feature type="non-terminal residue" evidence="1">
    <location>
        <position position="87"/>
    </location>
</feature>